<sequence length="1053" mass="116140">MAFSSRRSTKGRGGTFFGKRGPPVTGEAAAPRGLGDNDDSGSPILVQDYQWSLLRRLRVVGNQRRCHSRRGLDSIFPRDFDLQIQRNEMLVVPLVFDFQCSKAAGWEAWIDSELANREFCDRLEQAGVLRSILISRSSNIFWDTEALRQLVRRWCPSSRTHFSSLTLRIEATLTDYIGRKNISLGTQAMRFTSWMDHFNKEEDASIRRAAFVAYWLSKCAFLLVLLHAEELICASCHTVTTAFNSSIVHTVLWKHVLKYITKGRKPYKARNKFASMPEEVVAHVGDFQRDVPIVYRWVGNKFYDHSLIPYLDNESKVCWRPYGVTHRGFTYDSVMSGFRDVEAQDYTLIAEDFTAYGAHRVRRQFGFDQEVLAIMGIAADGWNSKTMGEEIISHLLQSRISPLPHPCLFVATNTITYLMQTAKVWAIRCVVSGREFTMDDISDNHHPPLVVEGITLMYPCTRGKWDSPAQASKKEENNWLPRASRGVIILGTDAQDPLPSGGKVLPQGDFCPCEMIWIVHHHPQVMEVNPSGAVAERIDAETVAAEVNSADEEHYCSSASSGGEGVVAGTITPNLQRGAVDEHTTVGVVTSAVRAAETTLITITSSGGTTQGNPSGSGSHADPSLFDSSPSTCHYVRRPRRGSMMSSDSERTISATIRIPTPHSPLHESGGIATPTPIVIAAVISATTIVQDSETVQAAAEEIPGSEELSAHISDIPEGNNIVKSIPIDENLVVDTDFGTGVTHVEHAKVAANGDPVQAEVIPSSGIPAMEETFVQDPADDISMEDMADTHDSYDAVLSETEDHVAGTQAADLDVAAPLTLSSFSFIFSATGSGNEAFAEEERRHQTAVVESAIRGQLGLLSAIRSATLGSSVLAEMDAFFREFDRVSVSSRHAEHFWIFDDAKDDFEGFRVPQGGIRFLKALWEKYGSCSAYHKLGVHVGGSMLTLLCCMLAHMEYTRLEDVTEVHILKWKAVVQEVIRGGFKFSFILDYLRRLAHDMFSRRILAELRVVEARAAALRDALNMVVPNPWDLASARGVSVEPHAESALYGLLA</sequence>
<reference evidence="2" key="1">
    <citation type="submission" date="2018-02" db="EMBL/GenBank/DDBJ databases">
        <authorList>
            <person name="Cohen D.B."/>
            <person name="Kent A.D."/>
        </authorList>
    </citation>
    <scope>NUCLEOTIDE SEQUENCE</scope>
</reference>
<dbReference type="GO" id="GO:0010073">
    <property type="term" value="P:meristem maintenance"/>
    <property type="evidence" value="ECO:0007669"/>
    <property type="project" value="InterPro"/>
</dbReference>
<dbReference type="InterPro" id="IPR044824">
    <property type="entry name" value="MAIN-like"/>
</dbReference>
<dbReference type="EMBL" id="OIVN01006355">
    <property type="protein sequence ID" value="SPD31316.1"/>
    <property type="molecule type" value="Genomic_DNA"/>
</dbReference>
<feature type="region of interest" description="Disordered" evidence="1">
    <location>
        <begin position="604"/>
        <end position="651"/>
    </location>
</feature>
<organism evidence="2">
    <name type="scientific">Fagus sylvatica</name>
    <name type="common">Beechnut</name>
    <dbReference type="NCBI Taxonomy" id="28930"/>
    <lineage>
        <taxon>Eukaryota</taxon>
        <taxon>Viridiplantae</taxon>
        <taxon>Streptophyta</taxon>
        <taxon>Embryophyta</taxon>
        <taxon>Tracheophyta</taxon>
        <taxon>Spermatophyta</taxon>
        <taxon>Magnoliopsida</taxon>
        <taxon>eudicotyledons</taxon>
        <taxon>Gunneridae</taxon>
        <taxon>Pentapetalae</taxon>
        <taxon>rosids</taxon>
        <taxon>fabids</taxon>
        <taxon>Fagales</taxon>
        <taxon>Fagaceae</taxon>
        <taxon>Fagus</taxon>
    </lineage>
</organism>
<accession>A0A2N9J192</accession>
<proteinExistence type="predicted"/>
<protein>
    <recommendedName>
        <fullName evidence="3">Aminotransferase-like plant mobile domain-containing protein</fullName>
    </recommendedName>
</protein>
<evidence type="ECO:0008006" key="3">
    <source>
        <dbReference type="Google" id="ProtNLM"/>
    </source>
</evidence>
<feature type="region of interest" description="Disordered" evidence="1">
    <location>
        <begin position="1"/>
        <end position="40"/>
    </location>
</feature>
<dbReference type="PANTHER" id="PTHR46033:SF1">
    <property type="entry name" value="PROTEIN MAIN-LIKE 2"/>
    <property type="match status" value="1"/>
</dbReference>
<evidence type="ECO:0000313" key="2">
    <source>
        <dbReference type="EMBL" id="SPD31316.1"/>
    </source>
</evidence>
<dbReference type="PANTHER" id="PTHR46033">
    <property type="entry name" value="PROTEIN MAIN-LIKE 2"/>
    <property type="match status" value="1"/>
</dbReference>
<dbReference type="AlphaFoldDB" id="A0A2N9J192"/>
<gene>
    <name evidence="2" type="ORF">FSB_LOCUS59198</name>
</gene>
<evidence type="ECO:0000256" key="1">
    <source>
        <dbReference type="SAM" id="MobiDB-lite"/>
    </source>
</evidence>
<name>A0A2N9J192_FAGSY</name>